<evidence type="ECO:0000259" key="3">
    <source>
        <dbReference type="PROSITE" id="PS50217"/>
    </source>
</evidence>
<feature type="coiled-coil region" evidence="1">
    <location>
        <begin position="326"/>
        <end position="360"/>
    </location>
</feature>
<feature type="domain" description="BZIP" evidence="3">
    <location>
        <begin position="307"/>
        <end position="362"/>
    </location>
</feature>
<dbReference type="EMBL" id="JANBUO010001320">
    <property type="protein sequence ID" value="KAJ2798787.1"/>
    <property type="molecule type" value="Genomic_DNA"/>
</dbReference>
<proteinExistence type="predicted"/>
<dbReference type="Gene3D" id="3.30.160.60">
    <property type="entry name" value="Classic Zinc Finger"/>
    <property type="match status" value="1"/>
</dbReference>
<dbReference type="AlphaFoldDB" id="A0A9W8LSJ7"/>
<dbReference type="PROSITE" id="PS50217">
    <property type="entry name" value="BZIP"/>
    <property type="match status" value="1"/>
</dbReference>
<feature type="compositionally biased region" description="Basic residues" evidence="2">
    <location>
        <begin position="234"/>
        <end position="243"/>
    </location>
</feature>
<feature type="region of interest" description="Disordered" evidence="2">
    <location>
        <begin position="208"/>
        <end position="243"/>
    </location>
</feature>
<dbReference type="InterPro" id="IPR046347">
    <property type="entry name" value="bZIP_sf"/>
</dbReference>
<dbReference type="PROSITE" id="PS00036">
    <property type="entry name" value="BZIP_BASIC"/>
    <property type="match status" value="1"/>
</dbReference>
<dbReference type="Pfam" id="PF07716">
    <property type="entry name" value="bZIP_2"/>
    <property type="match status" value="1"/>
</dbReference>
<evidence type="ECO:0000313" key="4">
    <source>
        <dbReference type="EMBL" id="KAJ2798787.1"/>
    </source>
</evidence>
<gene>
    <name evidence="4" type="ORF">H4R20_004691</name>
</gene>
<dbReference type="SMART" id="SM00338">
    <property type="entry name" value="BRLZ"/>
    <property type="match status" value="1"/>
</dbReference>
<evidence type="ECO:0000313" key="5">
    <source>
        <dbReference type="Proteomes" id="UP001140094"/>
    </source>
</evidence>
<keyword evidence="1" id="KW-0175">Coiled coil</keyword>
<comment type="caution">
    <text evidence="4">The sequence shown here is derived from an EMBL/GenBank/DDBJ whole genome shotgun (WGS) entry which is preliminary data.</text>
</comment>
<organism evidence="4 5">
    <name type="scientific">Coemansia guatemalensis</name>
    <dbReference type="NCBI Taxonomy" id="2761395"/>
    <lineage>
        <taxon>Eukaryota</taxon>
        <taxon>Fungi</taxon>
        <taxon>Fungi incertae sedis</taxon>
        <taxon>Zoopagomycota</taxon>
        <taxon>Kickxellomycotina</taxon>
        <taxon>Kickxellomycetes</taxon>
        <taxon>Kickxellales</taxon>
        <taxon>Kickxellaceae</taxon>
        <taxon>Coemansia</taxon>
    </lineage>
</organism>
<accession>A0A9W8LSJ7</accession>
<evidence type="ECO:0000256" key="1">
    <source>
        <dbReference type="SAM" id="Coils"/>
    </source>
</evidence>
<dbReference type="GO" id="GO:0003700">
    <property type="term" value="F:DNA-binding transcription factor activity"/>
    <property type="evidence" value="ECO:0007669"/>
    <property type="project" value="InterPro"/>
</dbReference>
<dbReference type="SUPFAM" id="SSF57959">
    <property type="entry name" value="Leucine zipper domain"/>
    <property type="match status" value="1"/>
</dbReference>
<dbReference type="OrthoDB" id="2257100at2759"/>
<protein>
    <recommendedName>
        <fullName evidence="3">BZIP domain-containing protein</fullName>
    </recommendedName>
</protein>
<feature type="compositionally biased region" description="Basic and acidic residues" evidence="2">
    <location>
        <begin position="214"/>
        <end position="224"/>
    </location>
</feature>
<keyword evidence="5" id="KW-1185">Reference proteome</keyword>
<dbReference type="Proteomes" id="UP001140094">
    <property type="component" value="Unassembled WGS sequence"/>
</dbReference>
<reference evidence="4" key="1">
    <citation type="submission" date="2022-07" db="EMBL/GenBank/DDBJ databases">
        <title>Phylogenomic reconstructions and comparative analyses of Kickxellomycotina fungi.</title>
        <authorList>
            <person name="Reynolds N.K."/>
            <person name="Stajich J.E."/>
            <person name="Barry K."/>
            <person name="Grigoriev I.V."/>
            <person name="Crous P."/>
            <person name="Smith M.E."/>
        </authorList>
    </citation>
    <scope>NUCLEOTIDE SEQUENCE</scope>
    <source>
        <strain evidence="4">NRRL 1565</strain>
    </source>
</reference>
<name>A0A9W8LSJ7_9FUNG</name>
<dbReference type="CDD" id="cd12193">
    <property type="entry name" value="bZIP_GCN4"/>
    <property type="match status" value="1"/>
</dbReference>
<sequence>MEKIISILGLDAATAPLFAAHDDPSAYMFSPTADAQQTAFEDWIAATAPPPTAIASPLLAQSAMLAPSLSPALSSSSLSGASMQSSPLIPSDIALSLASTLQHSTPVTASSSQQSAMLSFSDCAAALFSDPSVGFSGSLGSPMELCEPFAGSVASTGSTPAAWSGDISALFDTSLSASSTAPVSPAMTEFELRGASPAAATAVSLLKSADVDSEEQRRRRDSEFHASLPPQLALKRRRTSNTKHKEKILAEILGTSADPTALSKTAAPAIKKPMPAKKGKPAAAIAAAAAVSDEVATGEPVDATALKRQKNTDAARRSRMRKILRIETLEGRVSELETENTRLADMVAKLEAEKAAMAQRIC</sequence>
<dbReference type="InterPro" id="IPR004827">
    <property type="entry name" value="bZIP"/>
</dbReference>
<evidence type="ECO:0000256" key="2">
    <source>
        <dbReference type="SAM" id="MobiDB-lite"/>
    </source>
</evidence>